<keyword evidence="5" id="KW-1185">Reference proteome</keyword>
<dbReference type="Gene3D" id="3.40.50.10180">
    <property type="entry name" value="Glycerate kinase, MOFRL-like N-terminal domain"/>
    <property type="match status" value="1"/>
</dbReference>
<comment type="similarity">
    <text evidence="1">Belongs to the glycerate kinase type-2 family.</text>
</comment>
<proteinExistence type="inferred from homology"/>
<keyword evidence="4" id="KW-0418">Kinase</keyword>
<dbReference type="PANTHER" id="PTHR12227:SF0">
    <property type="entry name" value="GLYCERATE KINASE"/>
    <property type="match status" value="1"/>
</dbReference>
<dbReference type="InterPro" id="IPR007835">
    <property type="entry name" value="MOFRL"/>
</dbReference>
<name>A0A0J7KF95_LASNI</name>
<dbReference type="InterPro" id="IPR038614">
    <property type="entry name" value="GK_N_sf"/>
</dbReference>
<feature type="domain" description="MOFRL" evidence="2">
    <location>
        <begin position="456"/>
        <end position="534"/>
    </location>
</feature>
<dbReference type="PaxDb" id="67767-A0A0J7KF95"/>
<gene>
    <name evidence="4" type="ORF">RF55_11324</name>
</gene>
<evidence type="ECO:0000259" key="3">
    <source>
        <dbReference type="Pfam" id="PF13660"/>
    </source>
</evidence>
<dbReference type="Gene3D" id="3.40.1480.10">
    <property type="entry name" value="MOFRL domain"/>
    <property type="match status" value="1"/>
</dbReference>
<reference evidence="4 5" key="1">
    <citation type="submission" date="2015-04" db="EMBL/GenBank/DDBJ databases">
        <title>Lasius niger genome sequencing.</title>
        <authorList>
            <person name="Konorov E.A."/>
            <person name="Nikitin M.A."/>
            <person name="Kirill M.V."/>
            <person name="Chang P."/>
        </authorList>
    </citation>
    <scope>NUCLEOTIDE SEQUENCE [LARGE SCALE GENOMIC DNA]</scope>
    <source>
        <tissue evidence="4">Whole</tissue>
    </source>
</reference>
<feature type="domain" description="MOFRL-associated" evidence="3">
    <location>
        <begin position="91"/>
        <end position="337"/>
    </location>
</feature>
<dbReference type="GO" id="GO:0005737">
    <property type="term" value="C:cytoplasm"/>
    <property type="evidence" value="ECO:0007669"/>
    <property type="project" value="TreeGrafter"/>
</dbReference>
<dbReference type="Proteomes" id="UP000036403">
    <property type="component" value="Unassembled WGS sequence"/>
</dbReference>
<dbReference type="Pfam" id="PF13660">
    <property type="entry name" value="DUF4147"/>
    <property type="match status" value="1"/>
</dbReference>
<dbReference type="SUPFAM" id="SSF82544">
    <property type="entry name" value="GckA/TtuD-like"/>
    <property type="match status" value="1"/>
</dbReference>
<dbReference type="GO" id="GO:0008887">
    <property type="term" value="F:glycerate kinase activity"/>
    <property type="evidence" value="ECO:0007669"/>
    <property type="project" value="InterPro"/>
</dbReference>
<dbReference type="InterPro" id="IPR037035">
    <property type="entry name" value="GK-like_C_sf"/>
</dbReference>
<dbReference type="InterPro" id="IPR025286">
    <property type="entry name" value="MOFRL_assoc_dom"/>
</dbReference>
<dbReference type="OrthoDB" id="44918at2759"/>
<dbReference type="Pfam" id="PF05161">
    <property type="entry name" value="MOFRL"/>
    <property type="match status" value="1"/>
</dbReference>
<evidence type="ECO:0000259" key="2">
    <source>
        <dbReference type="Pfam" id="PF05161"/>
    </source>
</evidence>
<accession>A0A0J7KF95</accession>
<keyword evidence="4" id="KW-0808">Transferase</keyword>
<sequence>MQQHERKYTKLKQEDIKPLKQEETARKITAIEAKRQQVINDVELSLKQRLFDRIAIENARSDMEASIRQKEIRDTKKLRGEKTMLQIRKDLSTIIEAGVKCIYPSAIIPKKIKYDGRAKLTINNVNYKIKNNLHIVGWGKEVVPMSSAFEKVVGKQLKRGFIVVPRKSISMMWNFPEAFPKLDSRITFVEAGMNGQPDEKTVEITQKIANYCKRLKKRDLLIIMLSRDLDDLLCCPRNTITLKDKLRVFNRLKAANATLEEINIVRNKLSAIRGGDLARLAYPAKIITLFTSDVSAEPSEQLGGGPCVYDPKDQRALAILTKYKLVDKVSQNVRELLGESDPRKTRADAQLNEKKRYKFVQQYVIACNADAIECMTTEALKLGLSPLKLNSICGGTVEEFAQEYVKIASLMVLAVENKITKLEMYEQMKESPVCPLTDRKVWEIFPTKDKWGLGLCLLLGGRPAVNLGENSGKGGPNQELALYFSLYWYMRTKQYPILRTYTVWFLGGSSYGRDGNTSAAGAFGYKSLATDVHPEYEKARSMYKTAFLKWRKLAEDKQSESGIAKARKAMNNAEEMKERYAAILPERVLRENNTNLFFSSINNGDELLQIKRENYYTLADVGDLHVIRIARFQCNCSGTCHVNEDRIYADRDYPVNRMLSATVVPVLQYCCRVAAPKSL</sequence>
<dbReference type="STRING" id="67767.A0A0J7KF95"/>
<evidence type="ECO:0000313" key="4">
    <source>
        <dbReference type="EMBL" id="KMQ89083.1"/>
    </source>
</evidence>
<dbReference type="InterPro" id="IPR039760">
    <property type="entry name" value="MOFRL_protein"/>
</dbReference>
<evidence type="ECO:0000313" key="5">
    <source>
        <dbReference type="Proteomes" id="UP000036403"/>
    </source>
</evidence>
<dbReference type="PANTHER" id="PTHR12227">
    <property type="entry name" value="GLYCERATE KINASE"/>
    <property type="match status" value="1"/>
</dbReference>
<comment type="caution">
    <text evidence="4">The sequence shown here is derived from an EMBL/GenBank/DDBJ whole genome shotgun (WGS) entry which is preliminary data.</text>
</comment>
<protein>
    <submittedName>
        <fullName evidence="4">Glycerate kinase-like protein</fullName>
    </submittedName>
</protein>
<evidence type="ECO:0000256" key="1">
    <source>
        <dbReference type="ARBA" id="ARBA00005393"/>
    </source>
</evidence>
<dbReference type="AlphaFoldDB" id="A0A0J7KF95"/>
<organism evidence="4 5">
    <name type="scientific">Lasius niger</name>
    <name type="common">Black garden ant</name>
    <dbReference type="NCBI Taxonomy" id="67767"/>
    <lineage>
        <taxon>Eukaryota</taxon>
        <taxon>Metazoa</taxon>
        <taxon>Ecdysozoa</taxon>
        <taxon>Arthropoda</taxon>
        <taxon>Hexapoda</taxon>
        <taxon>Insecta</taxon>
        <taxon>Pterygota</taxon>
        <taxon>Neoptera</taxon>
        <taxon>Endopterygota</taxon>
        <taxon>Hymenoptera</taxon>
        <taxon>Apocrita</taxon>
        <taxon>Aculeata</taxon>
        <taxon>Formicoidea</taxon>
        <taxon>Formicidae</taxon>
        <taxon>Formicinae</taxon>
        <taxon>Lasius</taxon>
        <taxon>Lasius</taxon>
    </lineage>
</organism>
<dbReference type="EMBL" id="LBMM01008174">
    <property type="protein sequence ID" value="KMQ89083.1"/>
    <property type="molecule type" value="Genomic_DNA"/>
</dbReference>